<protein>
    <submittedName>
        <fullName evidence="1">Uncharacterized protein</fullName>
    </submittedName>
</protein>
<dbReference type="EMBL" id="QJSU01000002">
    <property type="protein sequence ID" value="PYE40045.1"/>
    <property type="molecule type" value="Genomic_DNA"/>
</dbReference>
<name>A0A2V4VMD1_9GAMM</name>
<accession>A0A2V4VMD1</accession>
<reference evidence="1 2" key="1">
    <citation type="submission" date="2018-06" db="EMBL/GenBank/DDBJ databases">
        <title>Genomic Encyclopedia of Type Strains, Phase III (KMG-III): the genomes of soil and plant-associated and newly described type strains.</title>
        <authorList>
            <person name="Whitman W."/>
        </authorList>
    </citation>
    <scope>NUCLEOTIDE SEQUENCE [LARGE SCALE GENOMIC DNA]</scope>
    <source>
        <strain evidence="1 2">CECT 5889</strain>
    </source>
</reference>
<dbReference type="AlphaFoldDB" id="A0A2V4VMD1"/>
<evidence type="ECO:0000313" key="2">
    <source>
        <dbReference type="Proteomes" id="UP000247746"/>
    </source>
</evidence>
<sequence>MLIIKLTDSRETLDDIEKVCLYLTTHKELLPLINTEECHDISYILKPTFRADHNESEKKAHWEKVFNEFTLADNNGDEMRFYREKQTDALYFGTKKGFETLESINNDEPAIKSRFNS</sequence>
<keyword evidence="2" id="KW-1185">Reference proteome</keyword>
<organism evidence="1 2">
    <name type="scientific">Psychrobacter fozii</name>
    <dbReference type="NCBI Taxonomy" id="198480"/>
    <lineage>
        <taxon>Bacteria</taxon>
        <taxon>Pseudomonadati</taxon>
        <taxon>Pseudomonadota</taxon>
        <taxon>Gammaproteobacteria</taxon>
        <taxon>Moraxellales</taxon>
        <taxon>Moraxellaceae</taxon>
        <taxon>Psychrobacter</taxon>
    </lineage>
</organism>
<proteinExistence type="predicted"/>
<dbReference type="Proteomes" id="UP000247746">
    <property type="component" value="Unassembled WGS sequence"/>
</dbReference>
<evidence type="ECO:0000313" key="1">
    <source>
        <dbReference type="EMBL" id="PYE40045.1"/>
    </source>
</evidence>
<gene>
    <name evidence="1" type="ORF">DFP82_1022</name>
</gene>
<comment type="caution">
    <text evidence="1">The sequence shown here is derived from an EMBL/GenBank/DDBJ whole genome shotgun (WGS) entry which is preliminary data.</text>
</comment>
<dbReference type="OrthoDB" id="6658209at2"/>